<dbReference type="Proteomes" id="UP000479190">
    <property type="component" value="Unassembled WGS sequence"/>
</dbReference>
<accession>A0A6H5IKC7</accession>
<reference evidence="1 2" key="1">
    <citation type="submission" date="2020-02" db="EMBL/GenBank/DDBJ databases">
        <authorList>
            <person name="Ferguson B K."/>
        </authorList>
    </citation>
    <scope>NUCLEOTIDE SEQUENCE [LARGE SCALE GENOMIC DNA]</scope>
</reference>
<sequence>MADSSSSSSSSSSGAAAAAGAVDTQTITKNYQVTWYYRDKIWNHNVYLQYKDDLNSYVQRHRFSAIVFTDSWEDVDIKKAIDEYIESKTNETIDQGGERSILFKIGSVTLVNCARDRNAEPAYSRVMKLLVGAYTFVIRRWMIYRGKIIKTIGTKALQVGVCNGALLAKVFIADPKSPQQNNFNFDLTPGLEKLVIRVCVCISYTSSRTTIDAHRVVIVALVYTLTSNSNITNILCL</sequence>
<dbReference type="OrthoDB" id="10338126at2759"/>
<protein>
    <submittedName>
        <fullName evidence="1">Uncharacterized protein</fullName>
    </submittedName>
</protein>
<gene>
    <name evidence="1" type="ORF">TBRA_LOCUS9436</name>
</gene>
<organism evidence="1 2">
    <name type="scientific">Trichogramma brassicae</name>
    <dbReference type="NCBI Taxonomy" id="86971"/>
    <lineage>
        <taxon>Eukaryota</taxon>
        <taxon>Metazoa</taxon>
        <taxon>Ecdysozoa</taxon>
        <taxon>Arthropoda</taxon>
        <taxon>Hexapoda</taxon>
        <taxon>Insecta</taxon>
        <taxon>Pterygota</taxon>
        <taxon>Neoptera</taxon>
        <taxon>Endopterygota</taxon>
        <taxon>Hymenoptera</taxon>
        <taxon>Apocrita</taxon>
        <taxon>Proctotrupomorpha</taxon>
        <taxon>Chalcidoidea</taxon>
        <taxon>Trichogrammatidae</taxon>
        <taxon>Trichogramma</taxon>
    </lineage>
</organism>
<proteinExistence type="predicted"/>
<evidence type="ECO:0000313" key="2">
    <source>
        <dbReference type="Proteomes" id="UP000479190"/>
    </source>
</evidence>
<evidence type="ECO:0000313" key="1">
    <source>
        <dbReference type="EMBL" id="CAB0037615.1"/>
    </source>
</evidence>
<dbReference type="EMBL" id="CADCXV010000862">
    <property type="protein sequence ID" value="CAB0037615.1"/>
    <property type="molecule type" value="Genomic_DNA"/>
</dbReference>
<dbReference type="AlphaFoldDB" id="A0A6H5IKC7"/>
<keyword evidence="2" id="KW-1185">Reference proteome</keyword>
<name>A0A6H5IKC7_9HYME</name>